<dbReference type="RefSeq" id="XP_065667971.1">
    <property type="nucleotide sequence ID" value="XM_065811899.1"/>
</dbReference>
<dbReference type="GeneID" id="136088216"/>
<dbReference type="Proteomes" id="UP001652625">
    <property type="component" value="Chromosome 12"/>
</dbReference>
<dbReference type="PANTHER" id="PTHR23022:SF135">
    <property type="entry name" value="SI:DKEY-77F5.3"/>
    <property type="match status" value="1"/>
</dbReference>
<dbReference type="Gene3D" id="3.30.420.10">
    <property type="entry name" value="Ribonuclease H-like superfamily/Ribonuclease H"/>
    <property type="match status" value="1"/>
</dbReference>
<evidence type="ECO:0000313" key="3">
    <source>
        <dbReference type="Proteomes" id="UP001652625"/>
    </source>
</evidence>
<organism evidence="3 4">
    <name type="scientific">Hydra vulgaris</name>
    <name type="common">Hydra</name>
    <name type="synonym">Hydra attenuata</name>
    <dbReference type="NCBI Taxonomy" id="6087"/>
    <lineage>
        <taxon>Eukaryota</taxon>
        <taxon>Metazoa</taxon>
        <taxon>Cnidaria</taxon>
        <taxon>Hydrozoa</taxon>
        <taxon>Hydroidolina</taxon>
        <taxon>Anthoathecata</taxon>
        <taxon>Aplanulata</taxon>
        <taxon>Hydridae</taxon>
        <taxon>Hydra</taxon>
    </lineage>
</organism>
<proteinExistence type="predicted"/>
<evidence type="ECO:0000313" key="4">
    <source>
        <dbReference type="RefSeq" id="XP_065667971.1"/>
    </source>
</evidence>
<evidence type="ECO:0000259" key="2">
    <source>
        <dbReference type="Pfam" id="PF20700"/>
    </source>
</evidence>
<sequence length="368" mass="43676">MQSCYITWRRLFIHGNRQKVGNGATKSGVRKVCERFKVTNTFKDMPKNGKIKKTTANDDRMIMRLALKNRRATSVEIKSDLEVSGISVSLRTICRRLFENGLKARRPRKKPYFNKKQRKYRLIWAKEHKEWTKEDWTRIIWSDENKIFIFGSDRINYVRRRPGEDLLPQCTLVTMKHPISVMVWERKTRDAVVRIYIVDGILNAKKYQENKLETKLLPSIDDLFEGKTETFLVFFNLNTSKNNHQYRKQHKYEKYNLRYANYIGDGDTESLKKVLEPKLYEENLLPLKLECLVYVQKRLGSRLRQLRTDMKQKPLPDMKMISRKGRLTDKIINRMQNYLGMAMRQNISDCLNGGNGTCSVMAFYKYDR</sequence>
<name>A0ABM4D145_HYDVU</name>
<dbReference type="Pfam" id="PF01498">
    <property type="entry name" value="HTH_Tnp_Tc3_2"/>
    <property type="match status" value="1"/>
</dbReference>
<dbReference type="InterPro" id="IPR036397">
    <property type="entry name" value="RNaseH_sf"/>
</dbReference>
<protein>
    <submittedName>
        <fullName evidence="4">Uncharacterized protein LOC136088216</fullName>
    </submittedName>
</protein>
<dbReference type="InterPro" id="IPR002492">
    <property type="entry name" value="Transposase_Tc1-like"/>
</dbReference>
<feature type="domain" description="Mutator-like transposase" evidence="2">
    <location>
        <begin position="252"/>
        <end position="347"/>
    </location>
</feature>
<dbReference type="PANTHER" id="PTHR23022">
    <property type="entry name" value="TRANSPOSABLE ELEMENT-RELATED"/>
    <property type="match status" value="1"/>
</dbReference>
<gene>
    <name evidence="4" type="primary">LOC136088216</name>
</gene>
<dbReference type="InterPro" id="IPR052338">
    <property type="entry name" value="Transposase_5"/>
</dbReference>
<dbReference type="InterPro" id="IPR049012">
    <property type="entry name" value="Mutator_transp_dom"/>
</dbReference>
<dbReference type="Pfam" id="PF20700">
    <property type="entry name" value="Mutator"/>
    <property type="match status" value="1"/>
</dbReference>
<keyword evidence="3" id="KW-1185">Reference proteome</keyword>
<feature type="domain" description="Transposase Tc1-like" evidence="1">
    <location>
        <begin position="59"/>
        <end position="129"/>
    </location>
</feature>
<accession>A0ABM4D145</accession>
<reference evidence="4" key="1">
    <citation type="submission" date="2025-08" db="UniProtKB">
        <authorList>
            <consortium name="RefSeq"/>
        </authorList>
    </citation>
    <scope>IDENTIFICATION</scope>
</reference>
<evidence type="ECO:0000259" key="1">
    <source>
        <dbReference type="Pfam" id="PF01498"/>
    </source>
</evidence>